<feature type="compositionally biased region" description="Basic and acidic residues" evidence="1">
    <location>
        <begin position="74"/>
        <end position="94"/>
    </location>
</feature>
<accession>A0A0U9HKH5</accession>
<evidence type="ECO:0000256" key="1">
    <source>
        <dbReference type="SAM" id="MobiDB-lite"/>
    </source>
</evidence>
<sequence>MEDGITAIQSAFWELASSIFFLLETKGQTTARSGPGQEESDSRRILADLHWNIQRLQKSCDMVRQTIQLARKKSSLENRPSQHEQETSDHRLLEGSHSGVGSGVELNTEKLQALLLDLQEVVARTSIPVRVPKAIL</sequence>
<evidence type="ECO:0000313" key="2">
    <source>
        <dbReference type="EMBL" id="GAQ85981.1"/>
    </source>
</evidence>
<dbReference type="AlphaFoldDB" id="A0A0U9HKH5"/>
<reference evidence="2 3" key="1">
    <citation type="journal article" date="2014" name="Nat. Commun.">
        <title>Klebsormidium flaccidum genome reveals primary factors for plant terrestrial adaptation.</title>
        <authorList>
            <person name="Hori K."/>
            <person name="Maruyama F."/>
            <person name="Fujisawa T."/>
            <person name="Togashi T."/>
            <person name="Yamamoto N."/>
            <person name="Seo M."/>
            <person name="Sato S."/>
            <person name="Yamada T."/>
            <person name="Mori H."/>
            <person name="Tajima N."/>
            <person name="Moriyama T."/>
            <person name="Ikeuchi M."/>
            <person name="Watanabe M."/>
            <person name="Wada H."/>
            <person name="Kobayashi K."/>
            <person name="Saito M."/>
            <person name="Masuda T."/>
            <person name="Sasaki-Sekimoto Y."/>
            <person name="Mashiguchi K."/>
            <person name="Awai K."/>
            <person name="Shimojima M."/>
            <person name="Masuda S."/>
            <person name="Iwai M."/>
            <person name="Nobusawa T."/>
            <person name="Narise T."/>
            <person name="Kondo S."/>
            <person name="Saito H."/>
            <person name="Sato R."/>
            <person name="Murakawa M."/>
            <person name="Ihara Y."/>
            <person name="Oshima-Yamada Y."/>
            <person name="Ohtaka K."/>
            <person name="Satoh M."/>
            <person name="Sonobe K."/>
            <person name="Ishii M."/>
            <person name="Ohtani R."/>
            <person name="Kanamori-Sato M."/>
            <person name="Honoki R."/>
            <person name="Miyazaki D."/>
            <person name="Mochizuki H."/>
            <person name="Umetsu J."/>
            <person name="Higashi K."/>
            <person name="Shibata D."/>
            <person name="Kamiya Y."/>
            <person name="Sato N."/>
            <person name="Nakamura Y."/>
            <person name="Tabata S."/>
            <person name="Ida S."/>
            <person name="Kurokawa K."/>
            <person name="Ohta H."/>
        </authorList>
    </citation>
    <scope>NUCLEOTIDE SEQUENCE [LARGE SCALE GENOMIC DNA]</scope>
    <source>
        <strain evidence="2 3">NIES-2285</strain>
    </source>
</reference>
<organism evidence="2 3">
    <name type="scientific">Klebsormidium nitens</name>
    <name type="common">Green alga</name>
    <name type="synonym">Ulothrix nitens</name>
    <dbReference type="NCBI Taxonomy" id="105231"/>
    <lineage>
        <taxon>Eukaryota</taxon>
        <taxon>Viridiplantae</taxon>
        <taxon>Streptophyta</taxon>
        <taxon>Klebsormidiophyceae</taxon>
        <taxon>Klebsormidiales</taxon>
        <taxon>Klebsormidiaceae</taxon>
        <taxon>Klebsormidium</taxon>
    </lineage>
</organism>
<name>A0A0U9HKH5_KLENI</name>
<dbReference type="Proteomes" id="UP000054558">
    <property type="component" value="Unassembled WGS sequence"/>
</dbReference>
<evidence type="ECO:0000313" key="3">
    <source>
        <dbReference type="Proteomes" id="UP000054558"/>
    </source>
</evidence>
<proteinExistence type="predicted"/>
<feature type="region of interest" description="Disordered" evidence="1">
    <location>
        <begin position="71"/>
        <end position="100"/>
    </location>
</feature>
<gene>
    <name evidence="2" type="ORF">KFL_002640030</name>
</gene>
<dbReference type="EMBL" id="DF237213">
    <property type="protein sequence ID" value="GAQ85981.1"/>
    <property type="molecule type" value="Genomic_DNA"/>
</dbReference>
<protein>
    <submittedName>
        <fullName evidence="2">Uncharacterized protein</fullName>
    </submittedName>
</protein>
<keyword evidence="3" id="KW-1185">Reference proteome</keyword>